<dbReference type="EMBL" id="CAJVQB010052962">
    <property type="protein sequence ID" value="CAG8836158.1"/>
    <property type="molecule type" value="Genomic_DNA"/>
</dbReference>
<gene>
    <name evidence="2" type="ORF">GMARGA_LOCUS32896</name>
</gene>
<protein>
    <submittedName>
        <fullName evidence="2">25929_t:CDS:1</fullName>
    </submittedName>
</protein>
<dbReference type="InterPro" id="IPR011009">
    <property type="entry name" value="Kinase-like_dom_sf"/>
</dbReference>
<feature type="non-terminal residue" evidence="2">
    <location>
        <position position="1"/>
    </location>
</feature>
<dbReference type="InterPro" id="IPR051681">
    <property type="entry name" value="Ser/Thr_Kinases-Pseudokinases"/>
</dbReference>
<feature type="domain" description="Protein kinase" evidence="1">
    <location>
        <begin position="14"/>
        <end position="358"/>
    </location>
</feature>
<dbReference type="Gene3D" id="1.10.510.10">
    <property type="entry name" value="Transferase(Phosphotransferase) domain 1"/>
    <property type="match status" value="1"/>
</dbReference>
<keyword evidence="3" id="KW-1185">Reference proteome</keyword>
<reference evidence="2 3" key="1">
    <citation type="submission" date="2021-06" db="EMBL/GenBank/DDBJ databases">
        <authorList>
            <person name="Kallberg Y."/>
            <person name="Tangrot J."/>
            <person name="Rosling A."/>
        </authorList>
    </citation>
    <scope>NUCLEOTIDE SEQUENCE [LARGE SCALE GENOMIC DNA]</scope>
    <source>
        <strain evidence="2 3">120-4 pot B 10/14</strain>
    </source>
</reference>
<name>A0ABN7WN94_GIGMA</name>
<dbReference type="PROSITE" id="PS50011">
    <property type="entry name" value="PROTEIN_KINASE_DOM"/>
    <property type="match status" value="1"/>
</dbReference>
<dbReference type="SMART" id="SM00220">
    <property type="entry name" value="S_TKc"/>
    <property type="match status" value="1"/>
</dbReference>
<dbReference type="InterPro" id="IPR000719">
    <property type="entry name" value="Prot_kinase_dom"/>
</dbReference>
<dbReference type="Proteomes" id="UP000789901">
    <property type="component" value="Unassembled WGS sequence"/>
</dbReference>
<feature type="non-terminal residue" evidence="2">
    <location>
        <position position="358"/>
    </location>
</feature>
<comment type="caution">
    <text evidence="2">The sequence shown here is derived from an EMBL/GenBank/DDBJ whole genome shotgun (WGS) entry which is preliminary data.</text>
</comment>
<evidence type="ECO:0000313" key="2">
    <source>
        <dbReference type="EMBL" id="CAG8836158.1"/>
    </source>
</evidence>
<dbReference type="Pfam" id="PF07714">
    <property type="entry name" value="PK_Tyr_Ser-Thr"/>
    <property type="match status" value="1"/>
</dbReference>
<dbReference type="PANTHER" id="PTHR44329">
    <property type="entry name" value="SERINE/THREONINE-PROTEIN KINASE TNNI3K-RELATED"/>
    <property type="match status" value="1"/>
</dbReference>
<proteinExistence type="predicted"/>
<organism evidence="2 3">
    <name type="scientific">Gigaspora margarita</name>
    <dbReference type="NCBI Taxonomy" id="4874"/>
    <lineage>
        <taxon>Eukaryota</taxon>
        <taxon>Fungi</taxon>
        <taxon>Fungi incertae sedis</taxon>
        <taxon>Mucoromycota</taxon>
        <taxon>Glomeromycotina</taxon>
        <taxon>Glomeromycetes</taxon>
        <taxon>Diversisporales</taxon>
        <taxon>Gigasporaceae</taxon>
        <taxon>Gigaspora</taxon>
    </lineage>
</organism>
<accession>A0ABN7WN94</accession>
<evidence type="ECO:0000259" key="1">
    <source>
        <dbReference type="PROSITE" id="PS50011"/>
    </source>
</evidence>
<evidence type="ECO:0000313" key="3">
    <source>
        <dbReference type="Proteomes" id="UP000789901"/>
    </source>
</evidence>
<dbReference type="InterPro" id="IPR001245">
    <property type="entry name" value="Ser-Thr/Tyr_kinase_cat_dom"/>
</dbReference>
<sequence>PNLIIEFIPNEKLKINPNYIAKGSYSEIYKAIWTDGPFDKWNDNKKVLERTRDHNVVLKKLKESNKSTCNWLNEIISHFTVDKIATNIVRCYGLTKDKDSGDFSLILDVMDCNLQEYLIKNNSKIGWKDRCRISYKIAHCLNAIHNMKSVHRDLHSASTIFKKLYSLCQSFTTNDNMVDKKIEICTDKSDDLKNLLSGEGPGNFIRAEVQLPEVISSGEGPGNFLKSRIYSFQNLTEPSNFTKECDFNNIEILFDTDSSDFGFEKVDNAVESFESLRYYDTTDKEYVAIIKESRQKESSQERINENYSNAQANENQKMSRIIDLSFLIFSKLHNEGFNEEDINRNIEKYITMNDETPR</sequence>
<dbReference type="SUPFAM" id="SSF56112">
    <property type="entry name" value="Protein kinase-like (PK-like)"/>
    <property type="match status" value="1"/>
</dbReference>